<accession>A0ABU6MG94</accession>
<dbReference type="RefSeq" id="WP_066268810.1">
    <property type="nucleotide sequence ID" value="NZ_JARMAB010000012.1"/>
</dbReference>
<dbReference type="EMBL" id="JARMAB010000012">
    <property type="protein sequence ID" value="MED1203439.1"/>
    <property type="molecule type" value="Genomic_DNA"/>
</dbReference>
<dbReference type="Proteomes" id="UP001341444">
    <property type="component" value="Unassembled WGS sequence"/>
</dbReference>
<proteinExistence type="predicted"/>
<reference evidence="1 2" key="1">
    <citation type="submission" date="2023-03" db="EMBL/GenBank/DDBJ databases">
        <title>Bacillus Genome Sequencing.</title>
        <authorList>
            <person name="Dunlap C."/>
        </authorList>
    </citation>
    <scope>NUCLEOTIDE SEQUENCE [LARGE SCALE GENOMIC DNA]</scope>
    <source>
        <strain evidence="1 2">B-23453</strain>
    </source>
</reference>
<name>A0ABU6MG94_9BACI</name>
<organism evidence="1 2">
    <name type="scientific">Heyndrickxia acidicola</name>
    <dbReference type="NCBI Taxonomy" id="209389"/>
    <lineage>
        <taxon>Bacteria</taxon>
        <taxon>Bacillati</taxon>
        <taxon>Bacillota</taxon>
        <taxon>Bacilli</taxon>
        <taxon>Bacillales</taxon>
        <taxon>Bacillaceae</taxon>
        <taxon>Heyndrickxia</taxon>
    </lineage>
</organism>
<protein>
    <submittedName>
        <fullName evidence="1">Uncharacterized protein</fullName>
    </submittedName>
</protein>
<evidence type="ECO:0000313" key="1">
    <source>
        <dbReference type="EMBL" id="MED1203439.1"/>
    </source>
</evidence>
<gene>
    <name evidence="1" type="ORF">P4T90_10145</name>
</gene>
<comment type="caution">
    <text evidence="1">The sequence shown here is derived from an EMBL/GenBank/DDBJ whole genome shotgun (WGS) entry which is preliminary data.</text>
</comment>
<keyword evidence="2" id="KW-1185">Reference proteome</keyword>
<evidence type="ECO:0000313" key="2">
    <source>
        <dbReference type="Proteomes" id="UP001341444"/>
    </source>
</evidence>
<sequence length="73" mass="8498">MKMNVIIIPAKKGRKGYPRIEIRSYEEAGRYIVHGMSRDFGVQHSGRNERKAIAQVLEKMVTNIANRRQNQKE</sequence>